<dbReference type="RefSeq" id="WP_338176159.1">
    <property type="nucleotide sequence ID" value="NZ_JAEKNQ010000008.1"/>
</dbReference>
<dbReference type="Pfam" id="PF01321">
    <property type="entry name" value="Creatinase_N"/>
    <property type="match status" value="1"/>
</dbReference>
<proteinExistence type="predicted"/>
<dbReference type="Gene3D" id="3.90.230.10">
    <property type="entry name" value="Creatinase/methionine aminopeptidase superfamily"/>
    <property type="match status" value="1"/>
</dbReference>
<dbReference type="PANTHER" id="PTHR46112">
    <property type="entry name" value="AMINOPEPTIDASE"/>
    <property type="match status" value="1"/>
</dbReference>
<evidence type="ECO:0000313" key="4">
    <source>
        <dbReference type="Proteomes" id="UP000620075"/>
    </source>
</evidence>
<dbReference type="InterPro" id="IPR000994">
    <property type="entry name" value="Pept_M24"/>
</dbReference>
<accession>A0A934K884</accession>
<comment type="caution">
    <text evidence="3">The sequence shown here is derived from an EMBL/GenBank/DDBJ whole genome shotgun (WGS) entry which is preliminary data.</text>
</comment>
<organism evidence="3 4">
    <name type="scientific">Candidatus Dormiibacter inghamiae</name>
    <dbReference type="NCBI Taxonomy" id="3127013"/>
    <lineage>
        <taxon>Bacteria</taxon>
        <taxon>Bacillati</taxon>
        <taxon>Candidatus Dormiibacterota</taxon>
        <taxon>Candidatus Dormibacteria</taxon>
        <taxon>Candidatus Dormibacterales</taxon>
        <taxon>Candidatus Dormibacteraceae</taxon>
        <taxon>Candidatus Dormiibacter</taxon>
    </lineage>
</organism>
<dbReference type="Gene3D" id="3.40.350.10">
    <property type="entry name" value="Creatinase/prolidase N-terminal domain"/>
    <property type="match status" value="1"/>
</dbReference>
<keyword evidence="3" id="KW-0378">Hydrolase</keyword>
<dbReference type="EMBL" id="JAEKNQ010000008">
    <property type="protein sequence ID" value="MBJ7601794.1"/>
    <property type="molecule type" value="Genomic_DNA"/>
</dbReference>
<dbReference type="PANTHER" id="PTHR46112:SF2">
    <property type="entry name" value="XAA-PRO AMINOPEPTIDASE P-RELATED"/>
    <property type="match status" value="1"/>
</dbReference>
<dbReference type="CDD" id="cd01066">
    <property type="entry name" value="APP_MetAP"/>
    <property type="match status" value="1"/>
</dbReference>
<dbReference type="InterPro" id="IPR036005">
    <property type="entry name" value="Creatinase/aminopeptidase-like"/>
</dbReference>
<dbReference type="GO" id="GO:0004177">
    <property type="term" value="F:aminopeptidase activity"/>
    <property type="evidence" value="ECO:0007669"/>
    <property type="project" value="UniProtKB-KW"/>
</dbReference>
<evidence type="ECO:0000313" key="3">
    <source>
        <dbReference type="EMBL" id="MBJ7601794.1"/>
    </source>
</evidence>
<dbReference type="InterPro" id="IPR029149">
    <property type="entry name" value="Creatin/AminoP/Spt16_N"/>
</dbReference>
<keyword evidence="3" id="KW-0645">Protease</keyword>
<evidence type="ECO:0000259" key="1">
    <source>
        <dbReference type="Pfam" id="PF00557"/>
    </source>
</evidence>
<sequence length="382" mass="41091">MSSTLSRTSTADKIEKLRRVMEARGLDAVVVCSYQNVSYFGGTTIMTQVNLPDRLAFLVARRDGAATLLVCSIETSQVRSQTDIADIRDYTEFAQDPTVELARLLRDLGLSNGSIGLDARRLPAASMATLEAEMSSLELIPIDDEIELAQAVKEPGEIDALRGAGNATLSALEQGLIDLPPGCTERQAASAIYSKLLDRGGMPLFMVFASGERTMQGHPESVDIPMAPGSIWRIDFGARFAGGINSDLARTGVVGQATPEQTATLAALRATQDAGFAAIESGRPAKEVFFAVQDEFRRQGLPFAMPHIGHGMGIGLHEYPMLQPRCDIPLQVGMVLNIEPMTLIGERGEGYHTEDLAVVMDGAPAQLLTPPQERLLIIPDQA</sequence>
<dbReference type="AlphaFoldDB" id="A0A934K884"/>
<dbReference type="Pfam" id="PF00557">
    <property type="entry name" value="Peptidase_M24"/>
    <property type="match status" value="1"/>
</dbReference>
<keyword evidence="3" id="KW-0031">Aminopeptidase</keyword>
<evidence type="ECO:0000259" key="2">
    <source>
        <dbReference type="Pfam" id="PF01321"/>
    </source>
</evidence>
<feature type="domain" description="Creatinase N-terminal" evidence="2">
    <location>
        <begin position="14"/>
        <end position="147"/>
    </location>
</feature>
<protein>
    <submittedName>
        <fullName evidence="3">Aminopeptidase P family protein</fullName>
    </submittedName>
</protein>
<feature type="domain" description="Peptidase M24" evidence="1">
    <location>
        <begin position="160"/>
        <end position="359"/>
    </location>
</feature>
<reference evidence="3 4" key="1">
    <citation type="submission" date="2020-10" db="EMBL/GenBank/DDBJ databases">
        <title>Ca. Dormibacterota MAGs.</title>
        <authorList>
            <person name="Montgomery K."/>
        </authorList>
    </citation>
    <scope>NUCLEOTIDE SEQUENCE [LARGE SCALE GENOMIC DNA]</scope>
    <source>
        <strain evidence="3">SC8811_S16_3</strain>
    </source>
</reference>
<dbReference type="SUPFAM" id="SSF55920">
    <property type="entry name" value="Creatinase/aminopeptidase"/>
    <property type="match status" value="1"/>
</dbReference>
<dbReference type="Proteomes" id="UP000620075">
    <property type="component" value="Unassembled WGS sequence"/>
</dbReference>
<gene>
    <name evidence="3" type="ORF">JF888_01135</name>
</gene>
<dbReference type="SUPFAM" id="SSF53092">
    <property type="entry name" value="Creatinase/prolidase N-terminal domain"/>
    <property type="match status" value="1"/>
</dbReference>
<name>A0A934K884_9BACT</name>
<dbReference type="InterPro" id="IPR000587">
    <property type="entry name" value="Creatinase_N"/>
</dbReference>
<dbReference type="InterPro" id="IPR050659">
    <property type="entry name" value="Peptidase_M24B"/>
</dbReference>